<dbReference type="OrthoDB" id="3477708at2"/>
<evidence type="ECO:0000313" key="2">
    <source>
        <dbReference type="EMBL" id="SUO97885.1"/>
    </source>
</evidence>
<proteinExistence type="predicted"/>
<reference evidence="2 3" key="1">
    <citation type="submission" date="2018-06" db="EMBL/GenBank/DDBJ databases">
        <authorList>
            <consortium name="Pathogen Informatics"/>
            <person name="Doyle S."/>
        </authorList>
    </citation>
    <scope>NUCLEOTIDE SEQUENCE [LARGE SCALE GENOMIC DNA]</scope>
    <source>
        <strain evidence="2 3">NCTC13337</strain>
    </source>
</reference>
<keyword evidence="1" id="KW-0175">Coiled coil</keyword>
<keyword evidence="3" id="KW-1185">Reference proteome</keyword>
<dbReference type="AlphaFoldDB" id="A0A380MZ98"/>
<evidence type="ECO:0000256" key="1">
    <source>
        <dbReference type="SAM" id="Coils"/>
    </source>
</evidence>
<dbReference type="RefSeq" id="WP_072576645.1">
    <property type="nucleotide sequence ID" value="NZ_LWHB01000088.1"/>
</dbReference>
<gene>
    <name evidence="2" type="ORF">NCTC13337_02669</name>
</gene>
<dbReference type="Proteomes" id="UP000254601">
    <property type="component" value="Unassembled WGS sequence"/>
</dbReference>
<name>A0A380MZ98_9GAMM</name>
<sequence>MKTLQDTILGDLKFDYGWRKSIEICGQHLEAIFDAFDEEQPTDAQRKSYQSFIGEQEEYLKKASQTLKEYQKSHTDAEGNIYYTAIYFARNGDYGILANCDWDPENGIAILLFPEIQVTEQDRLI</sequence>
<protein>
    <recommendedName>
        <fullName evidence="4">DUF2262 domain-containing protein</fullName>
    </recommendedName>
</protein>
<evidence type="ECO:0008006" key="4">
    <source>
        <dbReference type="Google" id="ProtNLM"/>
    </source>
</evidence>
<dbReference type="EMBL" id="UHIC01000001">
    <property type="protein sequence ID" value="SUO97885.1"/>
    <property type="molecule type" value="Genomic_DNA"/>
</dbReference>
<accession>A0A380MZ98</accession>
<evidence type="ECO:0000313" key="3">
    <source>
        <dbReference type="Proteomes" id="UP000254601"/>
    </source>
</evidence>
<organism evidence="2 3">
    <name type="scientific">Suttonella ornithocola</name>
    <dbReference type="NCBI Taxonomy" id="279832"/>
    <lineage>
        <taxon>Bacteria</taxon>
        <taxon>Pseudomonadati</taxon>
        <taxon>Pseudomonadota</taxon>
        <taxon>Gammaproteobacteria</taxon>
        <taxon>Cardiobacteriales</taxon>
        <taxon>Cardiobacteriaceae</taxon>
        <taxon>Suttonella</taxon>
    </lineage>
</organism>
<feature type="coiled-coil region" evidence="1">
    <location>
        <begin position="53"/>
        <end position="80"/>
    </location>
</feature>